<evidence type="ECO:0000313" key="1">
    <source>
        <dbReference type="EMBL" id="MBA4505560.1"/>
    </source>
</evidence>
<dbReference type="Gene3D" id="3.30.1390.10">
    <property type="match status" value="1"/>
</dbReference>
<dbReference type="EMBL" id="RXIR01000004">
    <property type="protein sequence ID" value="TVS29564.1"/>
    <property type="molecule type" value="Genomic_DNA"/>
</dbReference>
<gene>
    <name evidence="2" type="ORF">EKI59_02825</name>
    <name evidence="1" type="ORF">H0H28_09565</name>
</gene>
<accession>A0A6C1TZP1</accession>
<evidence type="ECO:0000313" key="3">
    <source>
        <dbReference type="Proteomes" id="UP000336646"/>
    </source>
</evidence>
<dbReference type="EMBL" id="JACEOR010000410">
    <property type="protein sequence ID" value="MBA4505560.1"/>
    <property type="molecule type" value="Genomic_DNA"/>
</dbReference>
<reference evidence="1 4" key="2">
    <citation type="submission" date="2020-07" db="EMBL/GenBank/DDBJ databases">
        <authorList>
            <person name="Khare M."/>
        </authorList>
    </citation>
    <scope>NUCLEOTIDE SEQUENCE [LARGE SCALE GENOMIC DNA]</scope>
    <source>
        <strain evidence="1 4">P8776</strain>
    </source>
</reference>
<proteinExistence type="predicted"/>
<dbReference type="Proteomes" id="UP000336646">
    <property type="component" value="Unassembled WGS sequence"/>
</dbReference>
<dbReference type="GeneID" id="74902533"/>
<sequence>MFFGNDSRQAIDRLTVRVAELERSVAALSKQAGIATPERKPLASGEVRRLLAEGKTIAAIKQLRIETGLGLAEAKRVIDRIQAGEDL</sequence>
<comment type="caution">
    <text evidence="2">The sequence shown here is derived from an EMBL/GenBank/DDBJ whole genome shotgun (WGS) entry which is preliminary data.</text>
</comment>
<dbReference type="AlphaFoldDB" id="A0A6C1TZP1"/>
<dbReference type="Proteomes" id="UP000580709">
    <property type="component" value="Unassembled WGS sequence"/>
</dbReference>
<protein>
    <recommendedName>
        <fullName evidence="5">Ribosomal protein L7/L12 C-terminal domain-containing protein</fullName>
    </recommendedName>
</protein>
<evidence type="ECO:0008006" key="5">
    <source>
        <dbReference type="Google" id="ProtNLM"/>
    </source>
</evidence>
<organism evidence="2 3">
    <name type="scientific">Corynebacterium sanguinis</name>
    <dbReference type="NCBI Taxonomy" id="2594913"/>
    <lineage>
        <taxon>Bacteria</taxon>
        <taxon>Bacillati</taxon>
        <taxon>Actinomycetota</taxon>
        <taxon>Actinomycetes</taxon>
        <taxon>Mycobacteriales</taxon>
        <taxon>Corynebacteriaceae</taxon>
        <taxon>Corynebacterium</taxon>
    </lineage>
</organism>
<keyword evidence="4" id="KW-1185">Reference proteome</keyword>
<dbReference type="RefSeq" id="WP_136651253.1">
    <property type="nucleotide sequence ID" value="NZ_CP038157.1"/>
</dbReference>
<dbReference type="OrthoDB" id="3298842at2"/>
<evidence type="ECO:0000313" key="2">
    <source>
        <dbReference type="EMBL" id="TVS29564.1"/>
    </source>
</evidence>
<evidence type="ECO:0000313" key="4">
    <source>
        <dbReference type="Proteomes" id="UP000580709"/>
    </source>
</evidence>
<dbReference type="InterPro" id="IPR014719">
    <property type="entry name" value="Ribosomal_bL12_C/ClpS-like"/>
</dbReference>
<name>A0A6C1TZP1_9CORY</name>
<reference evidence="2 3" key="1">
    <citation type="submission" date="2018-12" db="EMBL/GenBank/DDBJ databases">
        <title>Corynebacterium sanguinis sp. nov., a clinically-associated and environmental corynebacterium.</title>
        <authorList>
            <person name="Gonzales-Siles L."/>
            <person name="Jaen-Luchoro D."/>
            <person name="Cardew S."/>
            <person name="Inganas E."/>
            <person name="Ohlen M."/>
            <person name="Jensie-Markopolous S."/>
            <person name="Pinyeiro-Iglesias B."/>
            <person name="Molin K."/>
            <person name="Skovbjerg S."/>
            <person name="Svensson-Stadler L."/>
            <person name="Funke G."/>
            <person name="Moore E.R.B."/>
        </authorList>
    </citation>
    <scope>NUCLEOTIDE SEQUENCE [LARGE SCALE GENOMIC DNA]</scope>
    <source>
        <strain evidence="2 3">58734</strain>
    </source>
</reference>